<comment type="caution">
    <text evidence="1">The sequence shown here is derived from an EMBL/GenBank/DDBJ whole genome shotgun (WGS) entry which is preliminary data.</text>
</comment>
<keyword evidence="2" id="KW-1185">Reference proteome</keyword>
<proteinExistence type="predicted"/>
<evidence type="ECO:0000313" key="1">
    <source>
        <dbReference type="EMBL" id="EHI61160.1"/>
    </source>
</evidence>
<name>G5IBJ7_9FIRM</name>
<dbReference type="EMBL" id="ADLN01000006">
    <property type="protein sequence ID" value="EHI61160.1"/>
    <property type="molecule type" value="Genomic_DNA"/>
</dbReference>
<dbReference type="RefSeq" id="WP_006778761.1">
    <property type="nucleotide sequence ID" value="NZ_CP040506.1"/>
</dbReference>
<sequence>MEGRLLTFHPEKTIILAGAGISMKEPALLPGGRDLTEFCLKMAVGEDAAKRIQEIWSEVSKRVAEDSGFVYPFMRLEIILDNVNKMEWMIEGPRLLDGFIRFSERPENVNHRLLYRLAQKKSIVLTTNFDTCIENSGGTEKRLEYRHGCSFVAAEDGTGVYHLHGVAARTEDLHYTLGATLENIKDGIDPLLRRYLLDKLEQSYDVIFVGYSGSDFFDILPFFESLNLESESRAVFFLHGTSDERERERVKRYIRGFKHRYILCGDTTEFLAGICPDGEWDESEECGGIEKAGGSERDDWKKAFQRIIDSRNAQQQAVIRGQHLIRLTNQIGIRLDMVDDSWLDTLQCVTGFLKTQNLEQLFGSRPDMSATILADLESTVEVMEALYPKEMSVIGREANGLWDEVMRIRKNMISPSVAAGSMTIERLFQIVEMGEASPYNFNSATVYAMNRFAKASIRQWLYDENDVENNQRLDRLERGLRIMLGMPYHKYMYMSYYVTLLKLDSLILAIRRPDEDNFENERRMFELVLEISNIGELLKVYLNCFRKNRLLYQIKGEERYFLQAEAFYGISEGIAQIAGMKIDSRENIMGID</sequence>
<protein>
    <submittedName>
        <fullName evidence="1">Uncharacterized protein</fullName>
    </submittedName>
</protein>
<gene>
    <name evidence="1" type="ORF">HMPREF9473_00775</name>
</gene>
<dbReference type="Pfam" id="PF13289">
    <property type="entry name" value="SIR2_2"/>
    <property type="match status" value="1"/>
</dbReference>
<dbReference type="OrthoDB" id="5521101at2"/>
<organism evidence="1 2">
    <name type="scientific">Hungatella hathewayi WAL-18680</name>
    <dbReference type="NCBI Taxonomy" id="742737"/>
    <lineage>
        <taxon>Bacteria</taxon>
        <taxon>Bacillati</taxon>
        <taxon>Bacillota</taxon>
        <taxon>Clostridia</taxon>
        <taxon>Lachnospirales</taxon>
        <taxon>Lachnospiraceae</taxon>
        <taxon>Hungatella</taxon>
    </lineage>
</organism>
<evidence type="ECO:0000313" key="2">
    <source>
        <dbReference type="Proteomes" id="UP000005384"/>
    </source>
</evidence>
<dbReference type="AlphaFoldDB" id="G5IBJ7"/>
<dbReference type="HOGENOM" id="CLU_460633_0_0_9"/>
<reference evidence="1 2" key="1">
    <citation type="submission" date="2011-08" db="EMBL/GenBank/DDBJ databases">
        <title>The Genome Sequence of Clostridium hathewayi WAL-18680.</title>
        <authorList>
            <consortium name="The Broad Institute Genome Sequencing Platform"/>
            <person name="Earl A."/>
            <person name="Ward D."/>
            <person name="Feldgarden M."/>
            <person name="Gevers D."/>
            <person name="Finegold S.M."/>
            <person name="Summanen P.H."/>
            <person name="Molitoris D.R."/>
            <person name="Song M."/>
            <person name="Daigneault M."/>
            <person name="Allen-Vercoe E."/>
            <person name="Young S.K."/>
            <person name="Zeng Q."/>
            <person name="Gargeya S."/>
            <person name="Fitzgerald M."/>
            <person name="Haas B."/>
            <person name="Abouelleil A."/>
            <person name="Alvarado L."/>
            <person name="Arachchi H.M."/>
            <person name="Berlin A."/>
            <person name="Brown A."/>
            <person name="Chapman S.B."/>
            <person name="Chen Z."/>
            <person name="Dunbar C."/>
            <person name="Freedman E."/>
            <person name="Gearin G."/>
            <person name="Gellesch M."/>
            <person name="Goldberg J."/>
            <person name="Griggs A."/>
            <person name="Gujja S."/>
            <person name="Heiman D."/>
            <person name="Howarth C."/>
            <person name="Larson L."/>
            <person name="Lui A."/>
            <person name="MacDonald P.J.P."/>
            <person name="Montmayeur A."/>
            <person name="Murphy C."/>
            <person name="Neiman D."/>
            <person name="Pearson M."/>
            <person name="Priest M."/>
            <person name="Roberts A."/>
            <person name="Saif S."/>
            <person name="Shea T."/>
            <person name="Shenoy N."/>
            <person name="Sisk P."/>
            <person name="Stolte C."/>
            <person name="Sykes S."/>
            <person name="Wortman J."/>
            <person name="Nusbaum C."/>
            <person name="Birren B."/>
        </authorList>
    </citation>
    <scope>NUCLEOTIDE SEQUENCE [LARGE SCALE GENOMIC DNA]</scope>
    <source>
        <strain evidence="1 2">WAL-18680</strain>
    </source>
</reference>
<dbReference type="Proteomes" id="UP000005384">
    <property type="component" value="Unassembled WGS sequence"/>
</dbReference>
<dbReference type="PATRIC" id="fig|742737.3.peg.771"/>
<accession>G5IBJ7</accession>